<evidence type="ECO:0000256" key="6">
    <source>
        <dbReference type="ARBA" id="ARBA00023244"/>
    </source>
</evidence>
<evidence type="ECO:0000256" key="2">
    <source>
        <dbReference type="ARBA" id="ARBA00004819"/>
    </source>
</evidence>
<organism evidence="8 9">
    <name type="scientific">Thauera terpenica 58Eu</name>
    <dbReference type="NCBI Taxonomy" id="1348657"/>
    <lineage>
        <taxon>Bacteria</taxon>
        <taxon>Pseudomonadati</taxon>
        <taxon>Pseudomonadota</taxon>
        <taxon>Betaproteobacteria</taxon>
        <taxon>Rhodocyclales</taxon>
        <taxon>Zoogloeaceae</taxon>
        <taxon>Thauera</taxon>
    </lineage>
</organism>
<dbReference type="FunFam" id="3.40.640.10:FF:000021">
    <property type="entry name" value="Glutamate-1-semialdehyde 2,1-aminomutase"/>
    <property type="match status" value="1"/>
</dbReference>
<dbReference type="eggNOG" id="COG0001">
    <property type="taxonomic scope" value="Bacteria"/>
</dbReference>
<accession>S9ZH48</accession>
<keyword evidence="6 7" id="KW-0627">Porphyrin biosynthesis</keyword>
<dbReference type="PROSITE" id="PS00600">
    <property type="entry name" value="AA_TRANSFER_CLASS_3"/>
    <property type="match status" value="1"/>
</dbReference>
<dbReference type="OrthoDB" id="3398487at2"/>
<keyword evidence="9" id="KW-1185">Reference proteome</keyword>
<name>S9ZH48_9RHOO</name>
<comment type="subcellular location">
    <subcellularLocation>
        <location evidence="7">Cytoplasm</location>
    </subcellularLocation>
</comment>
<comment type="caution">
    <text evidence="8">The sequence shown here is derived from an EMBL/GenBank/DDBJ whole genome shotgun (WGS) entry which is preliminary data.</text>
</comment>
<comment type="similarity">
    <text evidence="3 7">Belongs to the class-III pyridoxal-phosphate-dependent aminotransferase family. HemL subfamily.</text>
</comment>
<evidence type="ECO:0000313" key="9">
    <source>
        <dbReference type="Proteomes" id="UP000015455"/>
    </source>
</evidence>
<comment type="pathway">
    <text evidence="2">Porphyrin-containing compound metabolism; protoporphyrin-IX biosynthesis; 5-aminolevulinate from L-glutamyl-tRNA(Glu): step 2/2.</text>
</comment>
<dbReference type="STRING" id="1348657.M622_11200"/>
<keyword evidence="4 7" id="KW-0663">Pyridoxal phosphate</keyword>
<dbReference type="InterPro" id="IPR004639">
    <property type="entry name" value="4pyrrol_synth_GluAld_NH2Trfase"/>
</dbReference>
<evidence type="ECO:0000256" key="3">
    <source>
        <dbReference type="ARBA" id="ARBA00008981"/>
    </source>
</evidence>
<dbReference type="InterPro" id="IPR015424">
    <property type="entry name" value="PyrdxlP-dep_Trfase"/>
</dbReference>
<dbReference type="GO" id="GO:0042286">
    <property type="term" value="F:glutamate-1-semialdehyde 2,1-aminomutase activity"/>
    <property type="evidence" value="ECO:0007669"/>
    <property type="project" value="UniProtKB-UniRule"/>
</dbReference>
<keyword evidence="7" id="KW-0963">Cytoplasm</keyword>
<sequence length="427" mass="44600">MTSRSETLFQRAQKTIPGGVNSPVRAFRSVGGTPRFLERAEGARVWDADGKDYIDYVGSWGPAIAGHAHPAIVEAVREAALKGLSFGAPNEGEVVMAELICELLPSVEMVRLVSSGTEATMSAIRLARGFTGRDAILKFEGCYHGHADSLLVKAGSGLLTFGNPSSGGVPADFAKHTIVVDFNDLQQVEEVFKARGDEIAAIIVEPVAGNMNLIKPQPGFLEGLRRVCTQYGAVLIFDEVMTGFRVGPQGVQGLYGVTPDLTTLGKVIGGGMPVGAFGGRRDIMQHIAPLGAVYQAGTLSGSPVAVAAGIVSLQLTRAPGFYEGLTASTQRLVSGLAAAAAESGVCFSADSVGGMFGAYFTATVPTSFAEVMGADKERFNRFFHAMLDAGHYFAPSAFEAGFVSAAHSDADIDATIAVAREVFAALG</sequence>
<dbReference type="AlphaFoldDB" id="S9ZH48"/>
<dbReference type="InterPro" id="IPR005814">
    <property type="entry name" value="Aminotrans_3"/>
</dbReference>
<comment type="subunit">
    <text evidence="7">Homodimer.</text>
</comment>
<evidence type="ECO:0000256" key="7">
    <source>
        <dbReference type="HAMAP-Rule" id="MF_00375"/>
    </source>
</evidence>
<dbReference type="GO" id="GO:0005737">
    <property type="term" value="C:cytoplasm"/>
    <property type="evidence" value="ECO:0007669"/>
    <property type="project" value="UniProtKB-SubCell"/>
</dbReference>
<dbReference type="PANTHER" id="PTHR43713:SF3">
    <property type="entry name" value="GLUTAMATE-1-SEMIALDEHYDE 2,1-AMINOMUTASE 1, CHLOROPLASTIC-RELATED"/>
    <property type="match status" value="1"/>
</dbReference>
<dbReference type="GO" id="GO:0008483">
    <property type="term" value="F:transaminase activity"/>
    <property type="evidence" value="ECO:0007669"/>
    <property type="project" value="InterPro"/>
</dbReference>
<evidence type="ECO:0000313" key="8">
    <source>
        <dbReference type="EMBL" id="EPZ16655.1"/>
    </source>
</evidence>
<comment type="cofactor">
    <cofactor evidence="1 7">
        <name>pyridoxal 5'-phosphate</name>
        <dbReference type="ChEBI" id="CHEBI:597326"/>
    </cofactor>
</comment>
<evidence type="ECO:0000256" key="1">
    <source>
        <dbReference type="ARBA" id="ARBA00001933"/>
    </source>
</evidence>
<proteinExistence type="inferred from homology"/>
<dbReference type="Pfam" id="PF00202">
    <property type="entry name" value="Aminotran_3"/>
    <property type="match status" value="1"/>
</dbReference>
<dbReference type="InterPro" id="IPR015421">
    <property type="entry name" value="PyrdxlP-dep_Trfase_major"/>
</dbReference>
<dbReference type="Proteomes" id="UP000015455">
    <property type="component" value="Unassembled WGS sequence"/>
</dbReference>
<dbReference type="CDD" id="cd00610">
    <property type="entry name" value="OAT_like"/>
    <property type="match status" value="1"/>
</dbReference>
<dbReference type="Gene3D" id="3.40.640.10">
    <property type="entry name" value="Type I PLP-dependent aspartate aminotransferase-like (Major domain)"/>
    <property type="match status" value="1"/>
</dbReference>
<dbReference type="EMBL" id="ATJV01000042">
    <property type="protein sequence ID" value="EPZ16655.1"/>
    <property type="molecule type" value="Genomic_DNA"/>
</dbReference>
<comment type="catalytic activity">
    <reaction evidence="7">
        <text>(S)-4-amino-5-oxopentanoate = 5-aminolevulinate</text>
        <dbReference type="Rhea" id="RHEA:14265"/>
        <dbReference type="ChEBI" id="CHEBI:57501"/>
        <dbReference type="ChEBI" id="CHEBI:356416"/>
        <dbReference type="EC" id="5.4.3.8"/>
    </reaction>
</comment>
<dbReference type="GO" id="GO:0006782">
    <property type="term" value="P:protoporphyrinogen IX biosynthetic process"/>
    <property type="evidence" value="ECO:0007669"/>
    <property type="project" value="UniProtKB-UniRule"/>
</dbReference>
<dbReference type="SUPFAM" id="SSF53383">
    <property type="entry name" value="PLP-dependent transferases"/>
    <property type="match status" value="1"/>
</dbReference>
<dbReference type="Gene3D" id="3.90.1150.10">
    <property type="entry name" value="Aspartate Aminotransferase, domain 1"/>
    <property type="match status" value="1"/>
</dbReference>
<keyword evidence="5 7" id="KW-0413">Isomerase</keyword>
<evidence type="ECO:0000256" key="4">
    <source>
        <dbReference type="ARBA" id="ARBA00022898"/>
    </source>
</evidence>
<dbReference type="NCBIfam" id="TIGR00713">
    <property type="entry name" value="hemL"/>
    <property type="match status" value="1"/>
</dbReference>
<gene>
    <name evidence="7" type="primary">hemL</name>
    <name evidence="8" type="ORF">M622_11200</name>
</gene>
<dbReference type="HAMAP" id="MF_00375">
    <property type="entry name" value="HemL_aminotrans_3"/>
    <property type="match status" value="1"/>
</dbReference>
<reference evidence="8 9" key="1">
    <citation type="submission" date="2013-06" db="EMBL/GenBank/DDBJ databases">
        <title>Draft genome sequence of Thauera terpenica.</title>
        <authorList>
            <person name="Liu B."/>
            <person name="Frostegard A.H."/>
            <person name="Shapleigh J.P."/>
        </authorList>
    </citation>
    <scope>NUCLEOTIDE SEQUENCE [LARGE SCALE GENOMIC DNA]</scope>
    <source>
        <strain evidence="8 9">58Eu</strain>
    </source>
</reference>
<dbReference type="NCBIfam" id="NF000818">
    <property type="entry name" value="PRK00062.1"/>
    <property type="match status" value="1"/>
</dbReference>
<dbReference type="GO" id="GO:0030170">
    <property type="term" value="F:pyridoxal phosphate binding"/>
    <property type="evidence" value="ECO:0007669"/>
    <property type="project" value="InterPro"/>
</dbReference>
<dbReference type="PATRIC" id="fig|1348657.5.peg.778"/>
<dbReference type="PANTHER" id="PTHR43713">
    <property type="entry name" value="GLUTAMATE-1-SEMIALDEHYDE 2,1-AMINOMUTASE"/>
    <property type="match status" value="1"/>
</dbReference>
<protein>
    <recommendedName>
        <fullName evidence="7">Glutamate-1-semialdehyde 2,1-aminomutase</fullName>
        <shortName evidence="7">GSA</shortName>
        <ecNumber evidence="7">5.4.3.8</ecNumber>
    </recommendedName>
    <alternativeName>
        <fullName evidence="7">Glutamate-1-semialdehyde aminotransferase</fullName>
        <shortName evidence="7">GSA-AT</shortName>
    </alternativeName>
</protein>
<dbReference type="InterPro" id="IPR049704">
    <property type="entry name" value="Aminotrans_3_PPA_site"/>
</dbReference>
<evidence type="ECO:0000256" key="5">
    <source>
        <dbReference type="ARBA" id="ARBA00023235"/>
    </source>
</evidence>
<feature type="modified residue" description="N6-(pyridoxal phosphate)lysine" evidence="7">
    <location>
        <position position="266"/>
    </location>
</feature>
<dbReference type="UniPathway" id="UPA00251">
    <property type="reaction ID" value="UER00317"/>
</dbReference>
<dbReference type="EC" id="5.4.3.8" evidence="7"/>
<dbReference type="RefSeq" id="WP_021248225.1">
    <property type="nucleotide sequence ID" value="NZ_ATJV01000042.1"/>
</dbReference>
<dbReference type="InterPro" id="IPR015422">
    <property type="entry name" value="PyrdxlP-dep_Trfase_small"/>
</dbReference>